<feature type="active site" evidence="10">
    <location>
        <position position="244"/>
    </location>
</feature>
<evidence type="ECO:0000256" key="15">
    <source>
        <dbReference type="SAM" id="MobiDB-lite"/>
    </source>
</evidence>
<feature type="repeat" description="Hemopexin" evidence="14">
    <location>
        <begin position="475"/>
        <end position="522"/>
    </location>
</feature>
<feature type="binding site" evidence="12">
    <location>
        <position position="330"/>
    </location>
    <ligand>
        <name>Ca(2+)</name>
        <dbReference type="ChEBI" id="CHEBI:29108"/>
        <label>4</label>
    </ligand>
</feature>
<dbReference type="KEGG" id="lak:106164183"/>
<dbReference type="STRING" id="7574.A0A1S3IIW9"/>
<comment type="cofactor">
    <cofactor evidence="12">
        <name>Zn(2+)</name>
        <dbReference type="ChEBI" id="CHEBI:29105"/>
    </cofactor>
    <text evidence="12">Binds 2 Zn(2+) ions per subunit.</text>
</comment>
<keyword evidence="12" id="KW-0106">Calcium</keyword>
<keyword evidence="5" id="KW-0677">Repeat</keyword>
<keyword evidence="4 16" id="KW-0732">Signal</keyword>
<evidence type="ECO:0000256" key="6">
    <source>
        <dbReference type="ARBA" id="ARBA00022801"/>
    </source>
</evidence>
<feature type="chain" id="PRO_5010302723" evidence="16">
    <location>
        <begin position="28"/>
        <end position="568"/>
    </location>
</feature>
<dbReference type="InterPro" id="IPR036365">
    <property type="entry name" value="PGBD-like_sf"/>
</dbReference>
<feature type="signal peptide" evidence="16">
    <location>
        <begin position="1"/>
        <end position="27"/>
    </location>
</feature>
<evidence type="ECO:0000256" key="10">
    <source>
        <dbReference type="PIRSR" id="PIRSR001191-1"/>
    </source>
</evidence>
<evidence type="ECO:0000256" key="7">
    <source>
        <dbReference type="ARBA" id="ARBA00022833"/>
    </source>
</evidence>
<feature type="binding site" evidence="11">
    <location>
        <position position="253"/>
    </location>
    <ligand>
        <name>Zn(2+)</name>
        <dbReference type="ChEBI" id="CHEBI:29105"/>
        <label>2</label>
        <note>catalytic</note>
    </ligand>
</feature>
<evidence type="ECO:0000256" key="9">
    <source>
        <dbReference type="ARBA" id="ARBA00023145"/>
    </source>
</evidence>
<organism evidence="18 19">
    <name type="scientific">Lingula anatina</name>
    <name type="common">Brachiopod</name>
    <name type="synonym">Lingula unguis</name>
    <dbReference type="NCBI Taxonomy" id="7574"/>
    <lineage>
        <taxon>Eukaryota</taxon>
        <taxon>Metazoa</taxon>
        <taxon>Spiralia</taxon>
        <taxon>Lophotrochozoa</taxon>
        <taxon>Brachiopoda</taxon>
        <taxon>Linguliformea</taxon>
        <taxon>Lingulata</taxon>
        <taxon>Lingulida</taxon>
        <taxon>Linguloidea</taxon>
        <taxon>Lingulidae</taxon>
        <taxon>Lingula</taxon>
    </lineage>
</organism>
<feature type="binding site" evidence="11">
    <location>
        <position position="247"/>
    </location>
    <ligand>
        <name>Zn(2+)</name>
        <dbReference type="ChEBI" id="CHEBI:29105"/>
        <label>2</label>
        <note>catalytic</note>
    </ligand>
</feature>
<keyword evidence="18" id="KW-1185">Reference proteome</keyword>
<proteinExistence type="inferred from homology"/>
<evidence type="ECO:0000259" key="17">
    <source>
        <dbReference type="SMART" id="SM00235"/>
    </source>
</evidence>
<evidence type="ECO:0000256" key="11">
    <source>
        <dbReference type="PIRSR" id="PIRSR001191-2"/>
    </source>
</evidence>
<feature type="repeat" description="Hemopexin" evidence="14">
    <location>
        <begin position="375"/>
        <end position="424"/>
    </location>
</feature>
<feature type="binding site" evidence="12">
    <location>
        <position position="479"/>
    </location>
    <ligand>
        <name>Ca(2+)</name>
        <dbReference type="ChEBI" id="CHEBI:29108"/>
        <label>4</label>
    </ligand>
</feature>
<keyword evidence="13" id="KW-1015">Disulfide bond</keyword>
<dbReference type="FunFam" id="3.40.390.10:FF:000022">
    <property type="entry name" value="Matrix metalloproteinase 1, isoform C"/>
    <property type="match status" value="1"/>
</dbReference>
<feature type="binding site" evidence="12">
    <location>
        <position position="332"/>
    </location>
    <ligand>
        <name>Ca(2+)</name>
        <dbReference type="ChEBI" id="CHEBI:29108"/>
        <label>5</label>
    </ligand>
</feature>
<dbReference type="SUPFAM" id="SSF50923">
    <property type="entry name" value="Hemopexin-like domain"/>
    <property type="match status" value="1"/>
</dbReference>
<evidence type="ECO:0000256" key="14">
    <source>
        <dbReference type="PROSITE-ProRule" id="PRU01011"/>
    </source>
</evidence>
<evidence type="ECO:0000256" key="5">
    <source>
        <dbReference type="ARBA" id="ARBA00022737"/>
    </source>
</evidence>
<feature type="binding site" evidence="12">
    <location>
        <position position="181"/>
    </location>
    <ligand>
        <name>Ca(2+)</name>
        <dbReference type="ChEBI" id="CHEBI:29108"/>
        <label>2</label>
    </ligand>
</feature>
<keyword evidence="3 11" id="KW-0479">Metal-binding</keyword>
<dbReference type="PANTHER" id="PTHR10201:SF291">
    <property type="entry name" value="MATRIX METALLOPROTEINASE 1, ISOFORM C-RELATED"/>
    <property type="match status" value="1"/>
</dbReference>
<dbReference type="InterPro" id="IPR033739">
    <property type="entry name" value="M10A_MMP"/>
</dbReference>
<feature type="disulfide bond" evidence="13">
    <location>
        <begin position="325"/>
        <end position="522"/>
    </location>
</feature>
<comment type="similarity">
    <text evidence="1">Belongs to the peptidase M10A family.</text>
</comment>
<keyword evidence="6" id="KW-0378">Hydrolase</keyword>
<dbReference type="InterPro" id="IPR001818">
    <property type="entry name" value="Pept_M10_metallopeptidase"/>
</dbReference>
<dbReference type="SUPFAM" id="SSF55486">
    <property type="entry name" value="Metalloproteases ('zincins'), catalytic domain"/>
    <property type="match status" value="1"/>
</dbReference>
<protein>
    <submittedName>
        <fullName evidence="19">Matrix metalloproteinase-2 isoform X1</fullName>
    </submittedName>
</protein>
<comment type="cofactor">
    <cofactor evidence="12">
        <name>Ca(2+)</name>
        <dbReference type="ChEBI" id="CHEBI:29108"/>
    </cofactor>
    <text evidence="12">Can bind about 5 Ca(2+) ions per subunit.</text>
</comment>
<dbReference type="GO" id="GO:0008270">
    <property type="term" value="F:zinc ion binding"/>
    <property type="evidence" value="ECO:0007669"/>
    <property type="project" value="InterPro"/>
</dbReference>
<keyword evidence="8 19" id="KW-0482">Metalloprotease</keyword>
<dbReference type="InterPro" id="IPR024079">
    <property type="entry name" value="MetalloPept_cat_dom_sf"/>
</dbReference>
<feature type="repeat" description="Hemopexin" evidence="14">
    <location>
        <begin position="322"/>
        <end position="371"/>
    </location>
</feature>
<feature type="binding site" evidence="12">
    <location>
        <position position="261"/>
    </location>
    <ligand>
        <name>Zn(2+)</name>
        <dbReference type="ChEBI" id="CHEBI:29105"/>
        <label>2</label>
        <note>catalytic</note>
    </ligand>
</feature>
<dbReference type="Pfam" id="PF00045">
    <property type="entry name" value="Hemopexin"/>
    <property type="match status" value="4"/>
</dbReference>
<feature type="binding site" evidence="12">
    <location>
        <position position="198"/>
    </location>
    <ligand>
        <name>Ca(2+)</name>
        <dbReference type="ChEBI" id="CHEBI:29108"/>
        <label>3</label>
    </ligand>
</feature>
<dbReference type="GO" id="GO:0030198">
    <property type="term" value="P:extracellular matrix organization"/>
    <property type="evidence" value="ECO:0007669"/>
    <property type="project" value="TreeGrafter"/>
</dbReference>
<evidence type="ECO:0000256" key="8">
    <source>
        <dbReference type="ARBA" id="ARBA00023049"/>
    </source>
</evidence>
<keyword evidence="9" id="KW-0865">Zymogen</keyword>
<dbReference type="InterPro" id="IPR000585">
    <property type="entry name" value="Hemopexin-like_dom"/>
</dbReference>
<feature type="binding site" description="in inhibited form" evidence="12">
    <location>
        <position position="105"/>
    </location>
    <ligand>
        <name>Zn(2+)</name>
        <dbReference type="ChEBI" id="CHEBI:29105"/>
        <label>2</label>
        <note>catalytic</note>
    </ligand>
</feature>
<evidence type="ECO:0000256" key="13">
    <source>
        <dbReference type="PIRSR" id="PIRSR621190-3"/>
    </source>
</evidence>
<reference evidence="19" key="1">
    <citation type="submission" date="2025-08" db="UniProtKB">
        <authorList>
            <consortium name="RefSeq"/>
        </authorList>
    </citation>
    <scope>IDENTIFICATION</scope>
    <source>
        <tissue evidence="19">Gonads</tissue>
    </source>
</reference>
<feature type="binding site" evidence="12">
    <location>
        <position position="224"/>
    </location>
    <ligand>
        <name>Ca(2+)</name>
        <dbReference type="ChEBI" id="CHEBI:29108"/>
        <label>1</label>
    </ligand>
</feature>
<feature type="binding site" evidence="12">
    <location>
        <position position="206"/>
    </location>
    <ligand>
        <name>Zn(2+)</name>
        <dbReference type="ChEBI" id="CHEBI:29105"/>
        <label>1</label>
    </ligand>
</feature>
<evidence type="ECO:0000256" key="4">
    <source>
        <dbReference type="ARBA" id="ARBA00022729"/>
    </source>
</evidence>
<dbReference type="Pfam" id="PF00413">
    <property type="entry name" value="Peptidase_M10"/>
    <property type="match status" value="1"/>
</dbReference>
<feature type="binding site" evidence="12">
    <location>
        <position position="191"/>
    </location>
    <ligand>
        <name>Zn(2+)</name>
        <dbReference type="ChEBI" id="CHEBI:29105"/>
        <label>1</label>
    </ligand>
</feature>
<feature type="binding site" evidence="12">
    <location>
        <position position="193"/>
    </location>
    <ligand>
        <name>Zn(2+)</name>
        <dbReference type="ChEBI" id="CHEBI:29105"/>
        <label>1</label>
    </ligand>
</feature>
<dbReference type="SMART" id="SM00120">
    <property type="entry name" value="HX"/>
    <property type="match status" value="4"/>
</dbReference>
<evidence type="ECO:0000313" key="19">
    <source>
        <dbReference type="RefSeq" id="XP_013397449.1"/>
    </source>
</evidence>
<feature type="binding site" evidence="12">
    <location>
        <position position="215"/>
    </location>
    <ligand>
        <name>Ca(2+)</name>
        <dbReference type="ChEBI" id="CHEBI:29108"/>
        <label>2</label>
    </ligand>
</feature>
<feature type="binding site" evidence="11">
    <location>
        <position position="243"/>
    </location>
    <ligand>
        <name>Zn(2+)</name>
        <dbReference type="ChEBI" id="CHEBI:29105"/>
        <label>2</label>
        <note>catalytic</note>
    </ligand>
</feature>
<feature type="domain" description="Peptidase metallopeptidase" evidence="17">
    <location>
        <begin position="127"/>
        <end position="289"/>
    </location>
</feature>
<dbReference type="PRINTS" id="PR00138">
    <property type="entry name" value="MATRIXIN"/>
</dbReference>
<feature type="binding site" evidence="12">
    <location>
        <position position="222"/>
    </location>
    <ligand>
        <name>Ca(2+)</name>
        <dbReference type="ChEBI" id="CHEBI:29108"/>
        <label>1</label>
    </ligand>
</feature>
<feature type="region of interest" description="Disordered" evidence="15">
    <location>
        <begin position="296"/>
        <end position="324"/>
    </location>
</feature>
<keyword evidence="2" id="KW-0645">Protease</keyword>
<evidence type="ECO:0000313" key="18">
    <source>
        <dbReference type="Proteomes" id="UP000085678"/>
    </source>
</evidence>
<sequence>MPAWLEFAGALLHFLLFLLVPARTSETHTADGIISNGNASVFHEGLQFLIRYGYLPSSDMESGRAELRTAEELGTIIRDFQQFAGLNKTGYLDEATIAQMKAPRCGVQDIRPGYRYSRRRRRRYILGPSKWKKRHLTYRFETYSNVMSDYLRTRDAITQALKHWEKVTTLRFTEQLSGEADIKIKFGKNYHGDGYPFDGRGGILAHAFFPGDDNGGDTHFDDDERWVTEEHQSGTDLFSVAVHEFGHALGLAHSDVRNAIMFPWYKKYNRPNFGFHSDDIEAISKLYGKVHPDVIPTVAPPTSPPVTQAPTTPKPRDKNSPPLTCDTTYDAIALIRGEIFIFKGKWNWRRDQKGLLDGNTPLSLHRLWYGMPDHVEYIDAVYERKSDHRIIFFSGNRYYVFNANQLVHGFPEEGRPITDYGLPNDIEKIDAVFTWSYNSRTYLITGNMYWKLDEKEQRVVPFDYPRDMGIWQGVPTPVDAAFQFWDGVTYFFKGDQYWQFNDELMKVEDQFPQPSAEKWMGCPLNSTRSETESNTKAPVGGGSSIYKLSIGPVILLFLTLHLFITKLR</sequence>
<dbReference type="CDD" id="cd00094">
    <property type="entry name" value="HX"/>
    <property type="match status" value="1"/>
</dbReference>
<dbReference type="GO" id="GO:0031012">
    <property type="term" value="C:extracellular matrix"/>
    <property type="evidence" value="ECO:0007669"/>
    <property type="project" value="InterPro"/>
</dbReference>
<feature type="binding site" evidence="12">
    <location>
        <position position="379"/>
    </location>
    <ligand>
        <name>Ca(2+)</name>
        <dbReference type="ChEBI" id="CHEBI:29108"/>
        <label>4</label>
    </ligand>
</feature>
<feature type="binding site" evidence="12">
    <location>
        <position position="221"/>
    </location>
    <ligand>
        <name>Ca(2+)</name>
        <dbReference type="ChEBI" id="CHEBI:29108"/>
        <label>3</label>
    </ligand>
</feature>
<dbReference type="Gene3D" id="2.110.10.10">
    <property type="entry name" value="Hemopexin-like domain"/>
    <property type="match status" value="1"/>
</dbReference>
<dbReference type="GeneID" id="106164183"/>
<feature type="repeat" description="Hemopexin" evidence="14">
    <location>
        <begin position="426"/>
        <end position="474"/>
    </location>
</feature>
<dbReference type="PIRSF" id="PIRSF001191">
    <property type="entry name" value="Peptidase_M10A_matrix"/>
    <property type="match status" value="1"/>
</dbReference>
<evidence type="ECO:0000256" key="12">
    <source>
        <dbReference type="PIRSR" id="PIRSR621190-2"/>
    </source>
</evidence>
<feature type="binding site" evidence="12">
    <location>
        <position position="219"/>
    </location>
    <ligand>
        <name>Zn(2+)</name>
        <dbReference type="ChEBI" id="CHEBI:29105"/>
        <label>1</label>
    </ligand>
</feature>
<accession>A0A1S3IIW9</accession>
<evidence type="ECO:0000256" key="1">
    <source>
        <dbReference type="ARBA" id="ARBA00010370"/>
    </source>
</evidence>
<dbReference type="SUPFAM" id="SSF47090">
    <property type="entry name" value="PGBD-like"/>
    <property type="match status" value="1"/>
</dbReference>
<keyword evidence="7 11" id="KW-0862">Zinc</keyword>
<dbReference type="InterPro" id="IPR018487">
    <property type="entry name" value="Hemopexin-like_repeat"/>
</dbReference>
<dbReference type="GO" id="GO:0006508">
    <property type="term" value="P:proteolysis"/>
    <property type="evidence" value="ECO:0007669"/>
    <property type="project" value="UniProtKB-KW"/>
</dbReference>
<gene>
    <name evidence="19" type="primary">LOC106164183</name>
</gene>
<dbReference type="AlphaFoldDB" id="A0A1S3IIW9"/>
<dbReference type="GO" id="GO:0005615">
    <property type="term" value="C:extracellular space"/>
    <property type="evidence" value="ECO:0007669"/>
    <property type="project" value="TreeGrafter"/>
</dbReference>
<dbReference type="SMART" id="SM00235">
    <property type="entry name" value="ZnMc"/>
    <property type="match status" value="1"/>
</dbReference>
<evidence type="ECO:0000256" key="2">
    <source>
        <dbReference type="ARBA" id="ARBA00022670"/>
    </source>
</evidence>
<dbReference type="Pfam" id="PF01471">
    <property type="entry name" value="PG_binding_1"/>
    <property type="match status" value="1"/>
</dbReference>
<dbReference type="FunFam" id="2.110.10.10:FF:000018">
    <property type="entry name" value="Matrix metallopeptidase 25b"/>
    <property type="match status" value="1"/>
</dbReference>
<dbReference type="InParanoid" id="A0A1S3IIW9"/>
<dbReference type="RefSeq" id="XP_013397449.1">
    <property type="nucleotide sequence ID" value="XM_013541995.1"/>
</dbReference>
<dbReference type="CDD" id="cd04278">
    <property type="entry name" value="ZnMc_MMP"/>
    <property type="match status" value="1"/>
</dbReference>
<dbReference type="GO" id="GO:0030574">
    <property type="term" value="P:collagen catabolic process"/>
    <property type="evidence" value="ECO:0007669"/>
    <property type="project" value="TreeGrafter"/>
</dbReference>
<name>A0A1S3IIW9_LINAN</name>
<evidence type="ECO:0000256" key="16">
    <source>
        <dbReference type="SAM" id="SignalP"/>
    </source>
</evidence>
<dbReference type="InterPro" id="IPR036375">
    <property type="entry name" value="Hemopexin-like_dom_sf"/>
</dbReference>
<dbReference type="Proteomes" id="UP000085678">
    <property type="component" value="Unplaced"/>
</dbReference>
<feature type="binding site" evidence="12">
    <location>
        <position position="224"/>
    </location>
    <ligand>
        <name>Ca(2+)</name>
        <dbReference type="ChEBI" id="CHEBI:29108"/>
        <label>3</label>
    </ligand>
</feature>
<dbReference type="InterPro" id="IPR006026">
    <property type="entry name" value="Peptidase_Metallo"/>
</dbReference>
<dbReference type="GO" id="GO:0004222">
    <property type="term" value="F:metalloendopeptidase activity"/>
    <property type="evidence" value="ECO:0007669"/>
    <property type="project" value="InterPro"/>
</dbReference>
<dbReference type="FunCoup" id="A0A1S3IIW9">
    <property type="interactions" value="305"/>
</dbReference>
<dbReference type="InterPro" id="IPR021190">
    <property type="entry name" value="Pept_M10A"/>
</dbReference>
<dbReference type="PROSITE" id="PS51642">
    <property type="entry name" value="HEMOPEXIN_2"/>
    <property type="match status" value="4"/>
</dbReference>
<dbReference type="InterPro" id="IPR002477">
    <property type="entry name" value="Peptidoglycan-bd-like"/>
</dbReference>
<feature type="binding site" evidence="12">
    <location>
        <position position="199"/>
    </location>
    <ligand>
        <name>Ca(2+)</name>
        <dbReference type="ChEBI" id="CHEBI:29108"/>
        <label>3</label>
    </ligand>
</feature>
<evidence type="ECO:0000256" key="3">
    <source>
        <dbReference type="ARBA" id="ARBA00022723"/>
    </source>
</evidence>
<dbReference type="OrthoDB" id="406838at2759"/>
<feature type="binding site" evidence="12">
    <location>
        <position position="217"/>
    </location>
    <ligand>
        <name>Ca(2+)</name>
        <dbReference type="ChEBI" id="CHEBI:29108"/>
        <label>2</label>
    </ligand>
</feature>
<dbReference type="PANTHER" id="PTHR10201">
    <property type="entry name" value="MATRIX METALLOPROTEINASE"/>
    <property type="match status" value="1"/>
</dbReference>
<dbReference type="Gene3D" id="3.40.390.10">
    <property type="entry name" value="Collagenase (Catalytic Domain)"/>
    <property type="match status" value="1"/>
</dbReference>